<comment type="similarity">
    <text evidence="1">Belongs to the PIGG/PIGN/PIGO family. PIGN subfamily.</text>
</comment>
<dbReference type="GO" id="GO:0006506">
    <property type="term" value="P:GPI anchor biosynthetic process"/>
    <property type="evidence" value="ECO:0007669"/>
    <property type="project" value="UniProtKB-UniPathway"/>
</dbReference>
<dbReference type="InterPro" id="IPR002591">
    <property type="entry name" value="Phosphodiest/P_Trfase"/>
</dbReference>
<dbReference type="Gene3D" id="3.40.720.10">
    <property type="entry name" value="Alkaline Phosphatase, subunit A"/>
    <property type="match status" value="1"/>
</dbReference>
<feature type="transmembrane region" description="Helical" evidence="1">
    <location>
        <begin position="7"/>
        <end position="27"/>
    </location>
</feature>
<protein>
    <recommendedName>
        <fullName evidence="1">GPI ethanolamine phosphate transferase 1</fullName>
        <ecNumber evidence="1">2.-.-.-</ecNumber>
    </recommendedName>
</protein>
<keyword evidence="1" id="KW-0812">Transmembrane</keyword>
<dbReference type="GO" id="GO:0051377">
    <property type="term" value="F:mannose-ethanolamine phosphotransferase activity"/>
    <property type="evidence" value="ECO:0007669"/>
    <property type="project" value="UniProtKB-UniRule"/>
</dbReference>
<dbReference type="PANTHER" id="PTHR12250">
    <property type="entry name" value="PHOSPHATIDYLINOSITOL GLYCAN, CLASS N"/>
    <property type="match status" value="1"/>
</dbReference>
<name>A0A564XZC3_HYMDI</name>
<feature type="transmembrane region" description="Helical" evidence="1">
    <location>
        <begin position="575"/>
        <end position="594"/>
    </location>
</feature>
<evidence type="ECO:0000313" key="3">
    <source>
        <dbReference type="Proteomes" id="UP000321570"/>
    </source>
</evidence>
<sequence>MKCYNFCIPTIFISYVINIFVILLTTFNSSIPNYVEPVGYTKMPPFSKRVILISIDGLAIHILQTSEQNRISFLMRMAETKGVMGIVKAEAPTETRPRHVALLSGFNEDLFNIWGFWKRNLHPFESILHNAQFSWAYGDPVAIKPFLVEATDRRSSSMKLEYYPEISHNSMYADDFVLKKFKTFIETDLNKFIEADEVTQDGRRGKLLFLHLCSVDDAGHHGGYNAPLYDQIVLNANVIIEQIYELYRKKVSEEDLVSTTFIVTADHGTKPEGGHGGSTDDEIFVPFFAWGAGIANIPNSNHAFSLLAQQNSVSTLVASLLSTLIPSYSQGSLPIHLLNASDQIKSNLLRSNILHLMKLNEALIHKANRHSIISSFTSIGPQANFDDRVEDLKSLMKRERVLLNSLFHSKWMLWSRASFLWTISAALTSFAIVVDLMGYRTSKIAPNYTTIFRICTLLIALIELFRVIDCCRDKLLNFLDYTTEPNFREICVLPFMCLITDFILGGYVSSGRLMISKMLEHFKMSKYQILSFVLLFLQSYLIIAAFHRPEFHAAAGVIVSINLIFNPFRNTEWKFARIFSLVLTILYSLWMLILHSQPIETNPNLLGHQIILGFILLSLWILFNAVTYSIKIDRIMLHEWFLLEFQNLLLHVLIIHTHLFGLNIYDRSVLSALSQYVVRHFNGSNTPMLINIPVLVVVLTYIFITYKRNQKQRKQTLKAQALIWLILMPLAFIYGFTHIGEVKSWYRIGTDTAYFIYLSVAPIFCASILTVLSDFAEYNQRPK</sequence>
<keyword evidence="1" id="KW-0808">Transferase</keyword>
<feature type="transmembrane region" description="Helical" evidence="1">
    <location>
        <begin position="529"/>
        <end position="546"/>
    </location>
</feature>
<dbReference type="EC" id="2.-.-.-" evidence="1"/>
<keyword evidence="1" id="KW-0337">GPI-anchor biosynthesis</keyword>
<dbReference type="GO" id="GO:0005789">
    <property type="term" value="C:endoplasmic reticulum membrane"/>
    <property type="evidence" value="ECO:0007669"/>
    <property type="project" value="UniProtKB-SubCell"/>
</dbReference>
<comment type="subcellular location">
    <subcellularLocation>
        <location evidence="1">Endoplasmic reticulum membrane</location>
        <topology evidence="1">Multi-pass membrane protein</topology>
    </subcellularLocation>
</comment>
<feature type="transmembrane region" description="Helical" evidence="1">
    <location>
        <begin position="487"/>
        <end position="508"/>
    </location>
</feature>
<proteinExistence type="inferred from homology"/>
<organism evidence="2 3">
    <name type="scientific">Hymenolepis diminuta</name>
    <name type="common">Rat tapeworm</name>
    <dbReference type="NCBI Taxonomy" id="6216"/>
    <lineage>
        <taxon>Eukaryota</taxon>
        <taxon>Metazoa</taxon>
        <taxon>Spiralia</taxon>
        <taxon>Lophotrochozoa</taxon>
        <taxon>Platyhelminthes</taxon>
        <taxon>Cestoda</taxon>
        <taxon>Eucestoda</taxon>
        <taxon>Cyclophyllidea</taxon>
        <taxon>Hymenolepididae</taxon>
        <taxon>Hymenolepis</taxon>
    </lineage>
</organism>
<feature type="transmembrane region" description="Helical" evidence="1">
    <location>
        <begin position="648"/>
        <end position="665"/>
    </location>
</feature>
<dbReference type="Pfam" id="PF01663">
    <property type="entry name" value="Phosphodiest"/>
    <property type="match status" value="1"/>
</dbReference>
<feature type="transmembrane region" description="Helical" evidence="1">
    <location>
        <begin position="716"/>
        <end position="734"/>
    </location>
</feature>
<feature type="transmembrane region" description="Helical" evidence="1">
    <location>
        <begin position="685"/>
        <end position="704"/>
    </location>
</feature>
<feature type="transmembrane region" description="Helical" evidence="1">
    <location>
        <begin position="754"/>
        <end position="776"/>
    </location>
</feature>
<evidence type="ECO:0000313" key="2">
    <source>
        <dbReference type="EMBL" id="VUZ40330.1"/>
    </source>
</evidence>
<feature type="transmembrane region" description="Helical" evidence="1">
    <location>
        <begin position="552"/>
        <end position="568"/>
    </location>
</feature>
<keyword evidence="1" id="KW-0256">Endoplasmic reticulum</keyword>
<feature type="transmembrane region" description="Helical" evidence="1">
    <location>
        <begin position="450"/>
        <end position="467"/>
    </location>
</feature>
<dbReference type="UniPathway" id="UPA00196"/>
<keyword evidence="3" id="KW-1185">Reference proteome</keyword>
<gene>
    <name evidence="2" type="ORF">WMSIL1_LOCUS1423</name>
</gene>
<dbReference type="PANTHER" id="PTHR12250:SF0">
    <property type="entry name" value="GPI ETHANOLAMINE PHOSPHATE TRANSFERASE 1"/>
    <property type="match status" value="1"/>
</dbReference>
<dbReference type="InterPro" id="IPR007070">
    <property type="entry name" value="GPI_EtnP_transferase_1"/>
</dbReference>
<dbReference type="EMBL" id="CABIJS010000033">
    <property type="protein sequence ID" value="VUZ40330.1"/>
    <property type="molecule type" value="Genomic_DNA"/>
</dbReference>
<dbReference type="Proteomes" id="UP000321570">
    <property type="component" value="Unassembled WGS sequence"/>
</dbReference>
<feature type="transmembrane region" description="Helical" evidence="1">
    <location>
        <begin position="606"/>
        <end position="627"/>
    </location>
</feature>
<dbReference type="SUPFAM" id="SSF53649">
    <property type="entry name" value="Alkaline phosphatase-like"/>
    <property type="match status" value="1"/>
</dbReference>
<keyword evidence="1" id="KW-1133">Transmembrane helix</keyword>
<dbReference type="AlphaFoldDB" id="A0A564XZC3"/>
<feature type="transmembrane region" description="Helical" evidence="1">
    <location>
        <begin position="419"/>
        <end position="438"/>
    </location>
</feature>
<accession>A0A564XZC3</accession>
<keyword evidence="1" id="KW-0472">Membrane</keyword>
<dbReference type="InterPro" id="IPR017850">
    <property type="entry name" value="Alkaline_phosphatase_core_sf"/>
</dbReference>
<reference evidence="2 3" key="1">
    <citation type="submission" date="2019-07" db="EMBL/GenBank/DDBJ databases">
        <authorList>
            <person name="Jastrzebski P J."/>
            <person name="Paukszto L."/>
            <person name="Jastrzebski P J."/>
        </authorList>
    </citation>
    <scope>NUCLEOTIDE SEQUENCE [LARGE SCALE GENOMIC DNA]</scope>
    <source>
        <strain evidence="2 3">WMS-il1</strain>
    </source>
</reference>
<comment type="pathway">
    <text evidence="1">Glycolipid biosynthesis; glycosylphosphatidylinositol-anchor biosynthesis.</text>
</comment>
<evidence type="ECO:0000256" key="1">
    <source>
        <dbReference type="RuleBase" id="RU367138"/>
    </source>
</evidence>
<comment type="function">
    <text evidence="1">Ethanolamine phosphate transferase involved in glycosylphosphatidylinositol-anchor biosynthesis. Transfers ethanolamine phosphate to the first alpha-1,4-linked mannose of the glycosylphosphatidylinositol precursor of GPI-anchor.</text>
</comment>